<dbReference type="GO" id="GO:0004499">
    <property type="term" value="F:N,N-dimethylaniline monooxygenase activity"/>
    <property type="evidence" value="ECO:0007669"/>
    <property type="project" value="InterPro"/>
</dbReference>
<gene>
    <name evidence="5" type="ORF">ESP70_000095</name>
</gene>
<comment type="caution">
    <text evidence="5">The sequence shown here is derived from an EMBL/GenBank/DDBJ whole genome shotgun (WGS) entry which is preliminary data.</text>
</comment>
<dbReference type="InterPro" id="IPR036188">
    <property type="entry name" value="FAD/NAD-bd_sf"/>
</dbReference>
<evidence type="ECO:0000256" key="1">
    <source>
        <dbReference type="ARBA" id="ARBA00010139"/>
    </source>
</evidence>
<sequence>MTSVGIIGSGFGALAVAIELKRAGHTDLRLWERSHDLGGVWRDNTYPGAGCDVPSPLYSFSYEPNPHWSRRYALQEEIHAYIRSVADTYGITPLVRFDSEVVAARWNADSATWTVTIGETEETVDILVSAVGQLSRPVLPPIEGIDSFEGTSFHSAQWDHSFDATGTSVAVVGAGASAVQLIPHLARDARKLVVFQRSPNYLMPKPDKPYTSFHKKLFQIAPVSQRLERGGVWAVTEQFARGLDDESRVGRINKAIAMWHLRKQVTDPELRAKLTPDYPIGCKRILFSNEFYPALAQDNVDVVTHAITKVTPKGVVDTEGVEHEVDAIIYATGFDSQDFLQSIDITGTRGQKLATQWADGAHAYLGMYVPNFPNLFVTYGPNTNLGGGSIIFMLEAQARHMRQTLDRLVAGDYRTVEVTEEAELAYDRELSEKLEHSPWAHCDNWYRHRSGRITSNWPGSTRPFAQATKTLDATAFRWA</sequence>
<evidence type="ECO:0000256" key="3">
    <source>
        <dbReference type="ARBA" id="ARBA00022827"/>
    </source>
</evidence>
<name>A0A5M4FGD0_9ACTN</name>
<evidence type="ECO:0000256" key="4">
    <source>
        <dbReference type="ARBA" id="ARBA00023002"/>
    </source>
</evidence>
<keyword evidence="4" id="KW-0560">Oxidoreductase</keyword>
<dbReference type="Pfam" id="PF00743">
    <property type="entry name" value="FMO-like"/>
    <property type="match status" value="1"/>
</dbReference>
<dbReference type="GO" id="GO:0050661">
    <property type="term" value="F:NADP binding"/>
    <property type="evidence" value="ECO:0007669"/>
    <property type="project" value="InterPro"/>
</dbReference>
<evidence type="ECO:0000313" key="6">
    <source>
        <dbReference type="Proteomes" id="UP000380867"/>
    </source>
</evidence>
<proteinExistence type="inferred from homology"/>
<dbReference type="InterPro" id="IPR020946">
    <property type="entry name" value="Flavin_mOase-like"/>
</dbReference>
<dbReference type="Gene3D" id="3.50.50.60">
    <property type="entry name" value="FAD/NAD(P)-binding domain"/>
    <property type="match status" value="2"/>
</dbReference>
<keyword evidence="2" id="KW-0285">Flavoprotein</keyword>
<keyword evidence="6" id="KW-1185">Reference proteome</keyword>
<dbReference type="EMBL" id="SDPQ02000001">
    <property type="protein sequence ID" value="KAA1399214.1"/>
    <property type="molecule type" value="Genomic_DNA"/>
</dbReference>
<reference evidence="5" key="1">
    <citation type="submission" date="2019-09" db="EMBL/GenBank/DDBJ databases">
        <authorList>
            <person name="Li J."/>
        </authorList>
    </citation>
    <scope>NUCLEOTIDE SEQUENCE [LARGE SCALE GENOMIC DNA]</scope>
    <source>
        <strain evidence="5">JCM 14732</strain>
    </source>
</reference>
<dbReference type="Proteomes" id="UP000380867">
    <property type="component" value="Unassembled WGS sequence"/>
</dbReference>
<dbReference type="AlphaFoldDB" id="A0A5M4FGD0"/>
<dbReference type="GO" id="GO:0050660">
    <property type="term" value="F:flavin adenine dinucleotide binding"/>
    <property type="evidence" value="ECO:0007669"/>
    <property type="project" value="InterPro"/>
</dbReference>
<dbReference type="RefSeq" id="WP_149687368.1">
    <property type="nucleotide sequence ID" value="NZ_SDPQ02000001.1"/>
</dbReference>
<dbReference type="OrthoDB" id="5168853at2"/>
<accession>A0A5M4FGD0</accession>
<evidence type="ECO:0000256" key="2">
    <source>
        <dbReference type="ARBA" id="ARBA00022630"/>
    </source>
</evidence>
<dbReference type="SUPFAM" id="SSF51905">
    <property type="entry name" value="FAD/NAD(P)-binding domain"/>
    <property type="match status" value="2"/>
</dbReference>
<keyword evidence="3" id="KW-0274">FAD</keyword>
<organism evidence="5 6">
    <name type="scientific">Aeromicrobium ginsengisoli</name>
    <dbReference type="NCBI Taxonomy" id="363867"/>
    <lineage>
        <taxon>Bacteria</taxon>
        <taxon>Bacillati</taxon>
        <taxon>Actinomycetota</taxon>
        <taxon>Actinomycetes</taxon>
        <taxon>Propionibacteriales</taxon>
        <taxon>Nocardioidaceae</taxon>
        <taxon>Aeromicrobium</taxon>
    </lineage>
</organism>
<dbReference type="PANTHER" id="PTHR42877:SF4">
    <property type="entry name" value="FAD_NAD(P)-BINDING DOMAIN-CONTAINING PROTEIN-RELATED"/>
    <property type="match status" value="1"/>
</dbReference>
<protein>
    <submittedName>
        <fullName evidence="5">NAD(P)/FAD-dependent oxidoreductase</fullName>
    </submittedName>
</protein>
<evidence type="ECO:0000313" key="5">
    <source>
        <dbReference type="EMBL" id="KAA1399214.1"/>
    </source>
</evidence>
<dbReference type="InterPro" id="IPR051209">
    <property type="entry name" value="FAD-bind_Monooxygenase_sf"/>
</dbReference>
<comment type="similarity">
    <text evidence="1">Belongs to the FAD-binding monooxygenase family.</text>
</comment>
<dbReference type="PANTHER" id="PTHR42877">
    <property type="entry name" value="L-ORNITHINE N(5)-MONOOXYGENASE-RELATED"/>
    <property type="match status" value="1"/>
</dbReference>